<dbReference type="AlphaFoldDB" id="A0A381SZY5"/>
<dbReference type="Gene3D" id="2.40.170.20">
    <property type="entry name" value="TonB-dependent receptor, beta-barrel domain"/>
    <property type="match status" value="2"/>
</dbReference>
<dbReference type="EMBL" id="UINC01003632">
    <property type="protein sequence ID" value="SVA08007.1"/>
    <property type="molecule type" value="Genomic_DNA"/>
</dbReference>
<proteinExistence type="predicted"/>
<comment type="subcellular location">
    <subcellularLocation>
        <location evidence="1">Cell outer membrane</location>
    </subcellularLocation>
</comment>
<protein>
    <recommendedName>
        <fullName evidence="5">TonB-dependent receptor-like beta-barrel domain-containing protein</fullName>
    </recommendedName>
</protein>
<name>A0A381SZY5_9ZZZZ</name>
<accession>A0A381SZY5</accession>
<dbReference type="InterPro" id="IPR036942">
    <property type="entry name" value="Beta-barrel_TonB_sf"/>
</dbReference>
<keyword evidence="2" id="KW-0472">Membrane</keyword>
<sequence>YFFKTHVDGSLLAGDMTPLDTSQYVIFVPELNGDGVLYTPEESINLPDVDPIKTEKIQTVEFGYKGFLGNRTHFSLDYYLSYYEDFFSPPTIITPLIVNRQFDDDGNDITTVHNFGNVAGLMPINGFGTHPPYGTAWNGLDDDGDWAEWAEEFGWLDDKNGDCPDGAGEYDPCMADPGEWGGVLFDDASGTWGGKSYEPGDIFHPYEVLTEQDGFPNWDGIFQEQIKGKWNHVGVDELHSKGGLSEYELVQTGLVDSNGDPLTSDHGNASDIQDLVLSPMNYGEVWMQGLDFGLTHFLTENIIIDGNVSWYGTTEFYNELTKKKDPINAPKWKWNASVKGKSSLGDFIINFRHVDKFVWSDGIWAGVIGPYNIIDLFYTYHITENLDLNLSALNLNNDLHKELVGGAIMGRQVVMRFTSTF</sequence>
<evidence type="ECO:0000313" key="4">
    <source>
        <dbReference type="EMBL" id="SVA08007.1"/>
    </source>
</evidence>
<evidence type="ECO:0000256" key="2">
    <source>
        <dbReference type="ARBA" id="ARBA00023136"/>
    </source>
</evidence>
<organism evidence="4">
    <name type="scientific">marine metagenome</name>
    <dbReference type="NCBI Taxonomy" id="408172"/>
    <lineage>
        <taxon>unclassified sequences</taxon>
        <taxon>metagenomes</taxon>
        <taxon>ecological metagenomes</taxon>
    </lineage>
</organism>
<evidence type="ECO:0008006" key="5">
    <source>
        <dbReference type="Google" id="ProtNLM"/>
    </source>
</evidence>
<dbReference type="GO" id="GO:0009279">
    <property type="term" value="C:cell outer membrane"/>
    <property type="evidence" value="ECO:0007669"/>
    <property type="project" value="UniProtKB-SubCell"/>
</dbReference>
<reference evidence="4" key="1">
    <citation type="submission" date="2018-05" db="EMBL/GenBank/DDBJ databases">
        <authorList>
            <person name="Lanie J.A."/>
            <person name="Ng W.-L."/>
            <person name="Kazmierczak K.M."/>
            <person name="Andrzejewski T.M."/>
            <person name="Davidsen T.M."/>
            <person name="Wayne K.J."/>
            <person name="Tettelin H."/>
            <person name="Glass J.I."/>
            <person name="Rusch D."/>
            <person name="Podicherti R."/>
            <person name="Tsui H.-C.T."/>
            <person name="Winkler M.E."/>
        </authorList>
    </citation>
    <scope>NUCLEOTIDE SEQUENCE</scope>
</reference>
<keyword evidence="3" id="KW-0998">Cell outer membrane</keyword>
<dbReference type="SUPFAM" id="SSF56935">
    <property type="entry name" value="Porins"/>
    <property type="match status" value="1"/>
</dbReference>
<evidence type="ECO:0000256" key="3">
    <source>
        <dbReference type="ARBA" id="ARBA00023237"/>
    </source>
</evidence>
<gene>
    <name evidence="4" type="ORF">METZ01_LOCUS60861</name>
</gene>
<evidence type="ECO:0000256" key="1">
    <source>
        <dbReference type="ARBA" id="ARBA00004442"/>
    </source>
</evidence>
<feature type="non-terminal residue" evidence="4">
    <location>
        <position position="1"/>
    </location>
</feature>